<evidence type="ECO:0000313" key="3">
    <source>
        <dbReference type="EMBL" id="SDS19808.1"/>
    </source>
</evidence>
<organism evidence="3 4">
    <name type="scientific">Corynebacterium timonense</name>
    <dbReference type="NCBI Taxonomy" id="441500"/>
    <lineage>
        <taxon>Bacteria</taxon>
        <taxon>Bacillati</taxon>
        <taxon>Actinomycetota</taxon>
        <taxon>Actinomycetes</taxon>
        <taxon>Mycobacteriales</taxon>
        <taxon>Corynebacteriaceae</taxon>
        <taxon>Corynebacterium</taxon>
    </lineage>
</organism>
<dbReference type="EMBL" id="LT629765">
    <property type="protein sequence ID" value="SDS19808.1"/>
    <property type="molecule type" value="Genomic_DNA"/>
</dbReference>
<accession>A0A1H1Q8H4</accession>
<dbReference type="AlphaFoldDB" id="A0A1H1Q8H4"/>
<dbReference type="SUPFAM" id="SSF46785">
    <property type="entry name" value="Winged helix' DNA-binding domain"/>
    <property type="match status" value="1"/>
</dbReference>
<dbReference type="InterPro" id="IPR039422">
    <property type="entry name" value="MarR/SlyA-like"/>
</dbReference>
<dbReference type="InterPro" id="IPR000835">
    <property type="entry name" value="HTH_MarR-typ"/>
</dbReference>
<reference evidence="3 4" key="1">
    <citation type="submission" date="2016-10" db="EMBL/GenBank/DDBJ databases">
        <authorList>
            <person name="de Groot N.N."/>
        </authorList>
    </citation>
    <scope>NUCLEOTIDE SEQUENCE [LARGE SCALE GENOMIC DNA]</scope>
    <source>
        <strain evidence="3 4">DSM 45434</strain>
    </source>
</reference>
<evidence type="ECO:0000313" key="4">
    <source>
        <dbReference type="Proteomes" id="UP000182237"/>
    </source>
</evidence>
<dbReference type="STRING" id="1203190.GCA_000312345_01195"/>
<name>A0A1H1Q8H4_9CORY</name>
<sequence length="264" mass="29498">MVRTMMATSRWLTEEEQELWMKLVVAQRKVTRIIEENLQKVADLSVPELSVLGVLSDAEGNRLRLRDLCVALGWDRSRTSHQVTRMQRRGLVAKGKCSSDARGVFVRSRPGWWCIWFRIVVMFGGLLSGPGSGLGRPTASICRELSRGQCPAPGLRLRVVRQGAGRAEAPHHPLHPRPRLEREHPGRHVPERAIRGLVNPLDRRASSSEDPSVQKPCPKTCKAPELVAEDQRRSLFSWGSSQFQCKMRAGTSFRGPGSRTAGVL</sequence>
<dbReference type="RefSeq" id="WP_407918954.1">
    <property type="nucleotide sequence ID" value="NZ_LT629765.1"/>
</dbReference>
<evidence type="ECO:0000259" key="2">
    <source>
        <dbReference type="Pfam" id="PF12802"/>
    </source>
</evidence>
<dbReference type="Gene3D" id="1.10.10.10">
    <property type="entry name" value="Winged helix-like DNA-binding domain superfamily/Winged helix DNA-binding domain"/>
    <property type="match status" value="1"/>
</dbReference>
<dbReference type="PANTHER" id="PTHR33164:SF99">
    <property type="entry name" value="MARR FAMILY REGULATORY PROTEIN"/>
    <property type="match status" value="1"/>
</dbReference>
<gene>
    <name evidence="3" type="ORF">SAMN04488539_1206</name>
</gene>
<protein>
    <submittedName>
        <fullName evidence="3">MarR family protein</fullName>
    </submittedName>
</protein>
<dbReference type="Pfam" id="PF12802">
    <property type="entry name" value="MarR_2"/>
    <property type="match status" value="1"/>
</dbReference>
<proteinExistence type="predicted"/>
<keyword evidence="4" id="KW-1185">Reference proteome</keyword>
<dbReference type="InterPro" id="IPR036388">
    <property type="entry name" value="WH-like_DNA-bd_sf"/>
</dbReference>
<evidence type="ECO:0000256" key="1">
    <source>
        <dbReference type="SAM" id="MobiDB-lite"/>
    </source>
</evidence>
<dbReference type="Proteomes" id="UP000182237">
    <property type="component" value="Chromosome I"/>
</dbReference>
<dbReference type="GO" id="GO:0006950">
    <property type="term" value="P:response to stress"/>
    <property type="evidence" value="ECO:0007669"/>
    <property type="project" value="TreeGrafter"/>
</dbReference>
<dbReference type="GO" id="GO:0003700">
    <property type="term" value="F:DNA-binding transcription factor activity"/>
    <property type="evidence" value="ECO:0007669"/>
    <property type="project" value="InterPro"/>
</dbReference>
<feature type="region of interest" description="Disordered" evidence="1">
    <location>
        <begin position="165"/>
        <end position="184"/>
    </location>
</feature>
<feature type="domain" description="HTH marR-type" evidence="2">
    <location>
        <begin position="43"/>
        <end position="102"/>
    </location>
</feature>
<dbReference type="InterPro" id="IPR036390">
    <property type="entry name" value="WH_DNA-bd_sf"/>
</dbReference>
<dbReference type="PANTHER" id="PTHR33164">
    <property type="entry name" value="TRANSCRIPTIONAL REGULATOR, MARR FAMILY"/>
    <property type="match status" value="1"/>
</dbReference>